<reference evidence="1 2" key="1">
    <citation type="submission" date="2013-06" db="EMBL/GenBank/DDBJ databases">
        <authorList>
            <person name="Weinstock G."/>
            <person name="Sodergren E."/>
            <person name="Lobos E.A."/>
            <person name="Fulton L."/>
            <person name="Fulton R."/>
            <person name="Courtney L."/>
            <person name="Fronick C."/>
            <person name="O'Laughlin M."/>
            <person name="Godfrey J."/>
            <person name="Wilson R.M."/>
            <person name="Miner T."/>
            <person name="Farmer C."/>
            <person name="Delehaunty K."/>
            <person name="Cordes M."/>
            <person name="Minx P."/>
            <person name="Tomlinson C."/>
            <person name="Chen J."/>
            <person name="Wollam A."/>
            <person name="Pepin K.H."/>
            <person name="Bhonagiri V."/>
            <person name="Zhang X."/>
            <person name="Warren W."/>
            <person name="Mitreva M."/>
            <person name="Mardis E.R."/>
            <person name="Wilson R.K."/>
        </authorList>
    </citation>
    <scope>NUCLEOTIDE SEQUENCE [LARGE SCALE GENOMIC DNA]</scope>
    <source>
        <strain evidence="1 2">RP2S-4</strain>
    </source>
</reference>
<dbReference type="Proteomes" id="UP000015750">
    <property type="component" value="Unassembled WGS sequence"/>
</dbReference>
<evidence type="ECO:0000313" key="1">
    <source>
        <dbReference type="EMBL" id="EPI07672.1"/>
    </source>
</evidence>
<gene>
    <name evidence="1" type="ORF">D358_01827</name>
</gene>
<sequence length="50" mass="5855">MSKVIMILLIVCFSFSLYIVKQGLKVVGFLLLLPLKAMKLFFFRKYANIR</sequence>
<dbReference type="AlphaFoldDB" id="A0ABC9TMC3"/>
<dbReference type="EMBL" id="ATIR01000057">
    <property type="protein sequence ID" value="EPI07672.1"/>
    <property type="molecule type" value="Genomic_DNA"/>
</dbReference>
<evidence type="ECO:0000313" key="2">
    <source>
        <dbReference type="Proteomes" id="UP000015750"/>
    </source>
</evidence>
<organism evidence="1 2">
    <name type="scientific">Enterococcus faecalis RP2S-4</name>
    <dbReference type="NCBI Taxonomy" id="1244145"/>
    <lineage>
        <taxon>Bacteria</taxon>
        <taxon>Bacillati</taxon>
        <taxon>Bacillota</taxon>
        <taxon>Bacilli</taxon>
        <taxon>Lactobacillales</taxon>
        <taxon>Enterococcaceae</taxon>
        <taxon>Enterococcus</taxon>
    </lineage>
</organism>
<comment type="caution">
    <text evidence="1">The sequence shown here is derived from an EMBL/GenBank/DDBJ whole genome shotgun (WGS) entry which is preliminary data.</text>
</comment>
<protein>
    <submittedName>
        <fullName evidence="1">Uncharacterized protein</fullName>
    </submittedName>
</protein>
<proteinExistence type="predicted"/>
<accession>A0ABC9TMC3</accession>
<name>A0ABC9TMC3_ENTFL</name>